<dbReference type="SUPFAM" id="SSF52096">
    <property type="entry name" value="ClpP/crotonase"/>
    <property type="match status" value="1"/>
</dbReference>
<dbReference type="RefSeq" id="WP_341406531.1">
    <property type="nucleotide sequence ID" value="NZ_JBBUKT010000008.1"/>
</dbReference>
<evidence type="ECO:0000256" key="2">
    <source>
        <dbReference type="ARBA" id="ARBA00022490"/>
    </source>
</evidence>
<reference evidence="8 9" key="1">
    <citation type="submission" date="2024-04" db="EMBL/GenBank/DDBJ databases">
        <title>Luteolibacter sp. isolated from soil.</title>
        <authorList>
            <person name="An J."/>
        </authorList>
    </citation>
    <scope>NUCLEOTIDE SEQUENCE [LARGE SCALE GENOMIC DNA]</scope>
    <source>
        <strain evidence="8 9">Y139</strain>
    </source>
</reference>
<keyword evidence="5" id="KW-0720">Serine protease</keyword>
<dbReference type="InterPro" id="IPR029045">
    <property type="entry name" value="ClpP/crotonase-like_dom_sf"/>
</dbReference>
<evidence type="ECO:0000256" key="7">
    <source>
        <dbReference type="SAM" id="MobiDB-lite"/>
    </source>
</evidence>
<evidence type="ECO:0000256" key="3">
    <source>
        <dbReference type="ARBA" id="ARBA00022670"/>
    </source>
</evidence>
<keyword evidence="9" id="KW-1185">Reference proteome</keyword>
<evidence type="ECO:0000256" key="4">
    <source>
        <dbReference type="ARBA" id="ARBA00022801"/>
    </source>
</evidence>
<protein>
    <recommendedName>
        <fullName evidence="6">ATP-dependent Clp protease proteolytic subunit</fullName>
    </recommendedName>
</protein>
<feature type="compositionally biased region" description="Acidic residues" evidence="7">
    <location>
        <begin position="242"/>
        <end position="255"/>
    </location>
</feature>
<feature type="region of interest" description="Disordered" evidence="7">
    <location>
        <begin position="240"/>
        <end position="287"/>
    </location>
</feature>
<dbReference type="GO" id="GO:0008233">
    <property type="term" value="F:peptidase activity"/>
    <property type="evidence" value="ECO:0007669"/>
    <property type="project" value="UniProtKB-KW"/>
</dbReference>
<dbReference type="Gene3D" id="3.90.226.10">
    <property type="entry name" value="2-enoyl-CoA Hydratase, Chain A, domain 1"/>
    <property type="match status" value="1"/>
</dbReference>
<accession>A0ABU9B0N2</accession>
<dbReference type="GO" id="GO:0006508">
    <property type="term" value="P:proteolysis"/>
    <property type="evidence" value="ECO:0007669"/>
    <property type="project" value="UniProtKB-KW"/>
</dbReference>
<proteinExistence type="inferred from homology"/>
<gene>
    <name evidence="8" type="ORF">WKV53_19830</name>
</gene>
<evidence type="ECO:0000256" key="1">
    <source>
        <dbReference type="ARBA" id="ARBA00007039"/>
    </source>
</evidence>
<evidence type="ECO:0000256" key="6">
    <source>
        <dbReference type="RuleBase" id="RU003567"/>
    </source>
</evidence>
<comment type="similarity">
    <text evidence="1 6">Belongs to the peptidase S14 family.</text>
</comment>
<dbReference type="PRINTS" id="PR00127">
    <property type="entry name" value="CLPPROTEASEP"/>
</dbReference>
<organism evidence="8 9">
    <name type="scientific">Luteolibacter soli</name>
    <dbReference type="NCBI Taxonomy" id="3135280"/>
    <lineage>
        <taxon>Bacteria</taxon>
        <taxon>Pseudomonadati</taxon>
        <taxon>Verrucomicrobiota</taxon>
        <taxon>Verrucomicrobiia</taxon>
        <taxon>Verrucomicrobiales</taxon>
        <taxon>Verrucomicrobiaceae</taxon>
        <taxon>Luteolibacter</taxon>
    </lineage>
</organism>
<dbReference type="InterPro" id="IPR023562">
    <property type="entry name" value="ClpP/TepA"/>
</dbReference>
<dbReference type="EMBL" id="JBBUKT010000008">
    <property type="protein sequence ID" value="MEK7952774.1"/>
    <property type="molecule type" value="Genomic_DNA"/>
</dbReference>
<comment type="caution">
    <text evidence="8">The sequence shown here is derived from an EMBL/GenBank/DDBJ whole genome shotgun (WGS) entry which is preliminary data.</text>
</comment>
<dbReference type="Proteomes" id="UP001371305">
    <property type="component" value="Unassembled WGS sequence"/>
</dbReference>
<sequence>MPKKKKFPELVATDELLAVLDKRPLPAAARRIDPENRLPKFEVVNAAAGGKKKAAIHILDAISWWTGNDARTFQQRLAAIDADEIDLYLNSPGGSVFEGVTIYNLLVAHKATVTVHVLGLAASIASVIALAGDTVHIAENAMFMIHNPSAGVWGEAEELRKVAGVLDKITESILNTYEERTKLTRDQLRTAMAATTYYTADEAVTSGFATAKVASVKAAAALWSPDDFPELSPEALALAVAAEDDEEEKEEEEPTGEAGKRTAPPATDDDIQEHPHEPTLDDVHAAEDLLKSIRAEFDADD</sequence>
<keyword evidence="4 8" id="KW-0378">Hydrolase</keyword>
<evidence type="ECO:0000313" key="8">
    <source>
        <dbReference type="EMBL" id="MEK7952774.1"/>
    </source>
</evidence>
<keyword evidence="3 8" id="KW-0645">Protease</keyword>
<dbReference type="PANTHER" id="PTHR10381">
    <property type="entry name" value="ATP-DEPENDENT CLP PROTEASE PROTEOLYTIC SUBUNIT"/>
    <property type="match status" value="1"/>
</dbReference>
<dbReference type="CDD" id="cd07016">
    <property type="entry name" value="S14_ClpP_1"/>
    <property type="match status" value="1"/>
</dbReference>
<keyword evidence="2" id="KW-0963">Cytoplasm</keyword>
<evidence type="ECO:0000313" key="9">
    <source>
        <dbReference type="Proteomes" id="UP001371305"/>
    </source>
</evidence>
<dbReference type="Pfam" id="PF00574">
    <property type="entry name" value="CLP_protease"/>
    <property type="match status" value="1"/>
</dbReference>
<feature type="compositionally biased region" description="Basic and acidic residues" evidence="7">
    <location>
        <begin position="272"/>
        <end position="287"/>
    </location>
</feature>
<evidence type="ECO:0000256" key="5">
    <source>
        <dbReference type="ARBA" id="ARBA00022825"/>
    </source>
</evidence>
<dbReference type="NCBIfam" id="NF045542">
    <property type="entry name" value="Clp_rel_HeadMat"/>
    <property type="match status" value="1"/>
</dbReference>
<dbReference type="PANTHER" id="PTHR10381:SF70">
    <property type="entry name" value="ATP-DEPENDENT CLP PROTEASE PROTEOLYTIC SUBUNIT"/>
    <property type="match status" value="1"/>
</dbReference>
<dbReference type="InterPro" id="IPR001907">
    <property type="entry name" value="ClpP"/>
</dbReference>
<name>A0ABU9B0N2_9BACT</name>